<comment type="caution">
    <text evidence="10">The sequence shown here is derived from an EMBL/GenBank/DDBJ whole genome shotgun (WGS) entry which is preliminary data.</text>
</comment>
<proteinExistence type="inferred from homology"/>
<accession>A0ABQ8P828</accession>
<evidence type="ECO:0000256" key="8">
    <source>
        <dbReference type="PROSITE-ProRule" id="PRU00339"/>
    </source>
</evidence>
<evidence type="ECO:0000256" key="5">
    <source>
        <dbReference type="ARBA" id="ARBA00022679"/>
    </source>
</evidence>
<keyword evidence="11" id="KW-1185">Reference proteome</keyword>
<feature type="domain" description="O-GlcNAc transferase C-terminal" evidence="9">
    <location>
        <begin position="673"/>
        <end position="792"/>
    </location>
</feature>
<comment type="similarity">
    <text evidence="2">Belongs to the glycosyltransferase 41 family. O-GlcNAc transferase subfamily.</text>
</comment>
<feature type="domain" description="O-GlcNAc transferase C-terminal" evidence="9">
    <location>
        <begin position="812"/>
        <end position="1011"/>
    </location>
</feature>
<sequence>MQNDVGATDEALKAYENATVFCFCKDSKLNSQTDFRKFIVQGMEEYLLKETHLAPICTILIGLLIDNELFHESCTKLKKFSCTNCLTKLLCVQKFEESDLEDYVYLIGMIFTKFQLRSICIKMVNMDQVTTCLIELIQNCIHYKFVHIKSMDDNQNTKKYSSRIDELIIQVLSIGMTQLSLGNYDDAYQALSYISREYPDIDRLMNCLKVAILILFKASIPGDLEKKSNKYFAECYLHFPSIIHCFIRSKLHLIGVDLNQPPLDSIITGSPKDPEIYSKCRDLLEECLVLNEASVNYEIEYTLSRLYFEVDGDADKSLHIMEKLLEKTPFNENYRLYTGKILYFKAIEAKNNNSELLIVKSILKRVMFYIPQSSEVYCDLGIVYYELGKKEKAIWCFKLSVYFNPMNIHTYYNFGTILRKLGFVDLAISCYERIFKINPSCVNTLNIIATLYGNIGKIDESFDYFRKCLEANRESPDVFNNLGVLYRDCGNFLMAKNCFLVALKLDPNHVMAFQNLLYILNYFIPINNIKLAKKASSCSNESIINYLSSSVNPCLNINNIPDLYLCKNQNWISNSDYYIYYNDMYELSLEWGDKFIEMHRDTKLRLDELIPISDVPDIKSLSGTESINIGFVGAEFFHHAVAFFTFAPIKFLIKNYSRDSSNSKSSVNHPVINFNVFIYDNSPNHDYYSCFFKEVVPNGNWRYIHGKDIEYASRLIRNDKIHILFDLSGHTVNNCLALFAVRNSPIQISWIGYPNTTGLRCMDYRITDRIADPINTEQRYSEKLLYLPHCFLCYSLPKIQYPPITELPSIKNGFITFGSFNRVTKLHPLTIDLWGEVLKTVPNSHLLLKSKAFSSTLCCNFYLDVFKSKYGIEPHRISLVPLTNSYYHHLELYNKIDISLDTFPYSGTTTTFECIFMGVPIITLSIDRSITNESDPLDFYSEISSFHSQNVGKSILTHLNMEEFITGSRDDFIRVASDLASNLERLSFYRSNLRSILANSKICDGEMFSRELFETIFNVLKCHNKKTLQHEYN</sequence>
<dbReference type="Pfam" id="PF13181">
    <property type="entry name" value="TPR_8"/>
    <property type="match status" value="4"/>
</dbReference>
<dbReference type="SUPFAM" id="SSF48452">
    <property type="entry name" value="TPR-like"/>
    <property type="match status" value="1"/>
</dbReference>
<gene>
    <name evidence="10" type="ORF">OJ252_1418</name>
</gene>
<dbReference type="PANTHER" id="PTHR44835">
    <property type="entry name" value="UDP-N-ACETYLGLUCOSAMINE--PEPTIDE N-ACETYLGLUCOSAMINYLTRANSFERASE SPINDLY-RELATED"/>
    <property type="match status" value="1"/>
</dbReference>
<keyword evidence="6" id="KW-0677">Repeat</keyword>
<evidence type="ECO:0000259" key="9">
    <source>
        <dbReference type="Pfam" id="PF13844"/>
    </source>
</evidence>
<evidence type="ECO:0000256" key="4">
    <source>
        <dbReference type="ARBA" id="ARBA00022676"/>
    </source>
</evidence>
<feature type="repeat" description="TPR" evidence="8">
    <location>
        <begin position="476"/>
        <end position="509"/>
    </location>
</feature>
<evidence type="ECO:0000313" key="11">
    <source>
        <dbReference type="Proteomes" id="UP001071777"/>
    </source>
</evidence>
<dbReference type="Proteomes" id="UP001071777">
    <property type="component" value="Unassembled WGS sequence"/>
</dbReference>
<evidence type="ECO:0000256" key="3">
    <source>
        <dbReference type="ARBA" id="ARBA00011970"/>
    </source>
</evidence>
<keyword evidence="5" id="KW-0808">Transferase</keyword>
<dbReference type="EMBL" id="JAPCXB010000053">
    <property type="protein sequence ID" value="KAJ1611800.1"/>
    <property type="molecule type" value="Genomic_DNA"/>
</dbReference>
<dbReference type="Gene3D" id="3.40.50.2000">
    <property type="entry name" value="Glycogen Phosphorylase B"/>
    <property type="match status" value="1"/>
</dbReference>
<dbReference type="PANTHER" id="PTHR44835:SF1">
    <property type="entry name" value="PROTEIN O-GLCNAC TRANSFERASE"/>
    <property type="match status" value="1"/>
</dbReference>
<feature type="repeat" description="TPR" evidence="8">
    <location>
        <begin position="408"/>
        <end position="441"/>
    </location>
</feature>
<evidence type="ECO:0000256" key="6">
    <source>
        <dbReference type="ARBA" id="ARBA00022737"/>
    </source>
</evidence>
<keyword evidence="4" id="KW-0328">Glycosyltransferase</keyword>
<protein>
    <recommendedName>
        <fullName evidence="3">protein O-GlcNAc transferase</fullName>
        <ecNumber evidence="3">2.4.1.255</ecNumber>
    </recommendedName>
</protein>
<dbReference type="InterPro" id="IPR011990">
    <property type="entry name" value="TPR-like_helical_dom_sf"/>
</dbReference>
<evidence type="ECO:0000313" key="10">
    <source>
        <dbReference type="EMBL" id="KAJ1611800.1"/>
    </source>
</evidence>
<dbReference type="PROSITE" id="PS50005">
    <property type="entry name" value="TPR"/>
    <property type="match status" value="4"/>
</dbReference>
<dbReference type="InterPro" id="IPR051939">
    <property type="entry name" value="Glycosyltr_41/O-GlcNAc_trsf"/>
</dbReference>
<dbReference type="SMART" id="SM00028">
    <property type="entry name" value="TPR"/>
    <property type="match status" value="5"/>
</dbReference>
<organism evidence="10 11">
    <name type="scientific">Cryptosporidium canis</name>
    <dbReference type="NCBI Taxonomy" id="195482"/>
    <lineage>
        <taxon>Eukaryota</taxon>
        <taxon>Sar</taxon>
        <taxon>Alveolata</taxon>
        <taxon>Apicomplexa</taxon>
        <taxon>Conoidasida</taxon>
        <taxon>Coccidia</taxon>
        <taxon>Eucoccidiorida</taxon>
        <taxon>Eimeriorina</taxon>
        <taxon>Cryptosporidiidae</taxon>
        <taxon>Cryptosporidium</taxon>
    </lineage>
</organism>
<dbReference type="Gene3D" id="3.40.50.11380">
    <property type="match status" value="1"/>
</dbReference>
<dbReference type="InterPro" id="IPR019734">
    <property type="entry name" value="TPR_rpt"/>
</dbReference>
<feature type="repeat" description="TPR" evidence="8">
    <location>
        <begin position="442"/>
        <end position="475"/>
    </location>
</feature>
<reference evidence="10" key="1">
    <citation type="submission" date="2022-10" db="EMBL/GenBank/DDBJ databases">
        <title>Adaptive evolution leads to modifications in subtelomeric GC content in a zoonotic Cryptosporidium species.</title>
        <authorList>
            <person name="Li J."/>
            <person name="Feng Y."/>
            <person name="Xiao L."/>
        </authorList>
    </citation>
    <scope>NUCLEOTIDE SEQUENCE</scope>
    <source>
        <strain evidence="10">25894</strain>
    </source>
</reference>
<evidence type="ECO:0000256" key="1">
    <source>
        <dbReference type="ARBA" id="ARBA00004922"/>
    </source>
</evidence>
<evidence type="ECO:0000256" key="7">
    <source>
        <dbReference type="ARBA" id="ARBA00022803"/>
    </source>
</evidence>
<dbReference type="Pfam" id="PF13844">
    <property type="entry name" value="Glyco_transf_41"/>
    <property type="match status" value="2"/>
</dbReference>
<evidence type="ECO:0000256" key="2">
    <source>
        <dbReference type="ARBA" id="ARBA00005386"/>
    </source>
</evidence>
<feature type="repeat" description="TPR" evidence="8">
    <location>
        <begin position="374"/>
        <end position="407"/>
    </location>
</feature>
<keyword evidence="7 8" id="KW-0802">TPR repeat</keyword>
<name>A0ABQ8P828_9CRYT</name>
<dbReference type="Gene3D" id="1.25.40.10">
    <property type="entry name" value="Tetratricopeptide repeat domain"/>
    <property type="match status" value="1"/>
</dbReference>
<dbReference type="EC" id="2.4.1.255" evidence="3"/>
<comment type="pathway">
    <text evidence="1">Protein modification; protein glycosylation.</text>
</comment>
<dbReference type="InterPro" id="IPR029489">
    <property type="entry name" value="OGT/SEC/SPY_C"/>
</dbReference>